<protein>
    <submittedName>
        <fullName evidence="2">Uncharacterized protein</fullName>
    </submittedName>
</protein>
<feature type="region of interest" description="Disordered" evidence="1">
    <location>
        <begin position="74"/>
        <end position="102"/>
    </location>
</feature>
<reference evidence="2 3" key="1">
    <citation type="journal article" date="2018" name="Cell">
        <title>The Chara Genome: Secondary Complexity and Implications for Plant Terrestrialization.</title>
        <authorList>
            <person name="Nishiyama T."/>
            <person name="Sakayama H."/>
            <person name="Vries J.D."/>
            <person name="Buschmann H."/>
            <person name="Saint-Marcoux D."/>
            <person name="Ullrich K.K."/>
            <person name="Haas F.B."/>
            <person name="Vanderstraeten L."/>
            <person name="Becker D."/>
            <person name="Lang D."/>
            <person name="Vosolsobe S."/>
            <person name="Rombauts S."/>
            <person name="Wilhelmsson P.K.I."/>
            <person name="Janitza P."/>
            <person name="Kern R."/>
            <person name="Heyl A."/>
            <person name="Rumpler F."/>
            <person name="Villalobos L.I.A.C."/>
            <person name="Clay J.M."/>
            <person name="Skokan R."/>
            <person name="Toyoda A."/>
            <person name="Suzuki Y."/>
            <person name="Kagoshima H."/>
            <person name="Schijlen E."/>
            <person name="Tajeshwar N."/>
            <person name="Catarino B."/>
            <person name="Hetherington A.J."/>
            <person name="Saltykova A."/>
            <person name="Bonnot C."/>
            <person name="Breuninger H."/>
            <person name="Symeonidi A."/>
            <person name="Radhakrishnan G.V."/>
            <person name="Van Nieuwerburgh F."/>
            <person name="Deforce D."/>
            <person name="Chang C."/>
            <person name="Karol K.G."/>
            <person name="Hedrich R."/>
            <person name="Ulvskov P."/>
            <person name="Glockner G."/>
            <person name="Delwiche C.F."/>
            <person name="Petrasek J."/>
            <person name="Van de Peer Y."/>
            <person name="Friml J."/>
            <person name="Beilby M."/>
            <person name="Dolan L."/>
            <person name="Kohara Y."/>
            <person name="Sugano S."/>
            <person name="Fujiyama A."/>
            <person name="Delaux P.-M."/>
            <person name="Quint M."/>
            <person name="TheiBen G."/>
            <person name="Hagemann M."/>
            <person name="Harholt J."/>
            <person name="Dunand C."/>
            <person name="Zachgo S."/>
            <person name="Langdale J."/>
            <person name="Maumus F."/>
            <person name="Straeten D.V.D."/>
            <person name="Gould S.B."/>
            <person name="Rensing S.A."/>
        </authorList>
    </citation>
    <scope>NUCLEOTIDE SEQUENCE [LARGE SCALE GENOMIC DNA]</scope>
    <source>
        <strain evidence="2 3">S276</strain>
    </source>
</reference>
<gene>
    <name evidence="2" type="ORF">CBR_g52136</name>
</gene>
<proteinExistence type="predicted"/>
<evidence type="ECO:0000313" key="2">
    <source>
        <dbReference type="EMBL" id="GBG91250.1"/>
    </source>
</evidence>
<dbReference type="OrthoDB" id="18975at2759"/>
<feature type="compositionally biased region" description="Basic and acidic residues" evidence="1">
    <location>
        <begin position="327"/>
        <end position="338"/>
    </location>
</feature>
<dbReference type="PANTHER" id="PTHR36337:SF1">
    <property type="entry name" value="OBSCURIN-LIKE PROTEIN"/>
    <property type="match status" value="1"/>
</dbReference>
<comment type="caution">
    <text evidence="2">The sequence shown here is derived from an EMBL/GenBank/DDBJ whole genome shotgun (WGS) entry which is preliminary data.</text>
</comment>
<name>A0A388M9M1_CHABU</name>
<sequence length="1361" mass="147466">MGALGRRGSTSRGMLGRMENVFPLETWLGHSEDDIFLRAPRGGGVEGGGLMLGGGTSAAAETAKAWAVVRSFSKQDEDHRRSKGRRITDGSDSNRSGSNSSMTGSLLLKKAVGDVLMALHGLRRNRFFIPIGNGEAEVLVGLLRGSLVGADGGSSSSSRRVAMGTSHELAEVQECCLLLLHVWVRRAAVNRRADGSFVVTSLPTSCLHAAVEAARLVLRHAEGPEEVNQGGRSTAAAMLFLGGVSTAGRFCTKELRQACQSAVVEAMRMRPASILRSGKLPVALSGVGYLLYEAHGQALESLVRALVSLWSSSRRSQGGTSAIGTAKSEDDRRADEQTWRPSLEEGRLVCRLLEYEGVVIQRRARAQRSLNQRMIGLADARVLAKLVSAAVRCENCGDIILGVAEEEEERGRKTRRTGNGQSFGEDEILAVRCASAMALAGLLRGFRNGVDARSTRSQAAAAAAALAPHPHHTRHSQQDARGGLRHQPAGWEKLSDWDMVAFTLEDSLRWVADEAASTSLISVGHVRAGAATGGLARTSTPRIAGSGMQTRLPLASCPSPEETQLSSTISRSQDARNSCCQSCGDPLTLMGVREGSVELGRQRCWRRFVAYACTLYSAGDAGSGLRFTPAIADLLTWFLLEECLCGLDWRLQKAANTMVNHPLGLQRCQQCGSNAVRRAGRKYVEGQEGGNAKGGKWMAMTNSFEEDLRQHVAGLVFREAGVVTRALCEQYRQVDSDVGTQKRIVTKMMAYAQGLHKGLRLYYGLQHAAAQEGLMGVEQEEREGAPWRSLGEGPRQKGEMAAGLRKLLEASFLAVSVVFERAFVQSDEWGHPANKHVATNKKYGDEPERKTGTWCRVGTSDMAAEALDALSCMEFFRVYYGGYKDLVQRLFDVVTCEQQHGLDDKDDAEQDVRRGGVGMLMSLFPSYKETVDWPGWMELVSPVRAVKWTEDLPHSARVVFYMQVLAQCMEMEIDVFADRIAPTVFLYLHHPRKQMAMAAHQLFSSFLQWGRSVPPAPPPLALSSSKEVESDRSVVHVESLSCENDTCIKDAGDKRGEGRGGEGKAERKSVSEAMALVDFGGQVIPAGHAHHGVEGDPAFSLKEQLAGYYVTRALEGLHFHVTPYEGLTIGYASIVRHLPAGSLVIVESLRRLVCEAAVTAKSSFNERGTGSEQVAGWLARQPPGRNNHLQPEGGGVQQQKDSKNHRAGLADTGMAGKQQAGTELKDGVEEEEGNDMEVGGGVKLELPAFLQALVFVLVPLVDVHVLPGYLAMVSSLVEEMAEPSWQAAALAELFGAVTDSHDYTRKPVLVEWYLRLKHKVGRQREKGAKAGRSGVSLAATDSGDLREAHNSGIEVAVLSKL</sequence>
<dbReference type="EMBL" id="BFEA01000887">
    <property type="protein sequence ID" value="GBG91250.1"/>
    <property type="molecule type" value="Genomic_DNA"/>
</dbReference>
<feature type="region of interest" description="Disordered" evidence="1">
    <location>
        <begin position="1048"/>
        <end position="1068"/>
    </location>
</feature>
<dbReference type="Proteomes" id="UP000265515">
    <property type="component" value="Unassembled WGS sequence"/>
</dbReference>
<keyword evidence="3" id="KW-1185">Reference proteome</keyword>
<feature type="region of interest" description="Disordered" evidence="1">
    <location>
        <begin position="315"/>
        <end position="338"/>
    </location>
</feature>
<organism evidence="2 3">
    <name type="scientific">Chara braunii</name>
    <name type="common">Braun's stonewort</name>
    <dbReference type="NCBI Taxonomy" id="69332"/>
    <lineage>
        <taxon>Eukaryota</taxon>
        <taxon>Viridiplantae</taxon>
        <taxon>Streptophyta</taxon>
        <taxon>Charophyceae</taxon>
        <taxon>Charales</taxon>
        <taxon>Characeae</taxon>
        <taxon>Chara</taxon>
    </lineage>
</organism>
<accession>A0A388M9M1</accession>
<feature type="compositionally biased region" description="Low complexity" evidence="1">
    <location>
        <begin position="90"/>
        <end position="102"/>
    </location>
</feature>
<dbReference type="Gramene" id="GBG91250">
    <property type="protein sequence ID" value="GBG91250"/>
    <property type="gene ID" value="CBR_g52136"/>
</dbReference>
<dbReference type="STRING" id="69332.A0A388M9M1"/>
<feature type="region of interest" description="Disordered" evidence="1">
    <location>
        <begin position="461"/>
        <end position="484"/>
    </location>
</feature>
<feature type="region of interest" description="Disordered" evidence="1">
    <location>
        <begin position="1179"/>
        <end position="1235"/>
    </location>
</feature>
<evidence type="ECO:0000313" key="3">
    <source>
        <dbReference type="Proteomes" id="UP000265515"/>
    </source>
</evidence>
<evidence type="ECO:0000256" key="1">
    <source>
        <dbReference type="SAM" id="MobiDB-lite"/>
    </source>
</evidence>
<dbReference type="PANTHER" id="PTHR36337">
    <property type="entry name" value="OBSCURIN-LIKE PROTEIN"/>
    <property type="match status" value="1"/>
</dbReference>